<reference evidence="2" key="1">
    <citation type="journal article" date="2019" name="bioRxiv">
        <title>The Genome of the Zebra Mussel, Dreissena polymorpha: A Resource for Invasive Species Research.</title>
        <authorList>
            <person name="McCartney M.A."/>
            <person name="Auch B."/>
            <person name="Kono T."/>
            <person name="Mallez S."/>
            <person name="Zhang Y."/>
            <person name="Obille A."/>
            <person name="Becker A."/>
            <person name="Abrahante J.E."/>
            <person name="Garbe J."/>
            <person name="Badalamenti J.P."/>
            <person name="Herman A."/>
            <person name="Mangelson H."/>
            <person name="Liachko I."/>
            <person name="Sullivan S."/>
            <person name="Sone E.D."/>
            <person name="Koren S."/>
            <person name="Silverstein K.A.T."/>
            <person name="Beckman K.B."/>
            <person name="Gohl D.M."/>
        </authorList>
    </citation>
    <scope>NUCLEOTIDE SEQUENCE</scope>
    <source>
        <strain evidence="2">Duluth1</strain>
        <tissue evidence="2">Whole animal</tissue>
    </source>
</reference>
<organism evidence="2 3">
    <name type="scientific">Dreissena polymorpha</name>
    <name type="common">Zebra mussel</name>
    <name type="synonym">Mytilus polymorpha</name>
    <dbReference type="NCBI Taxonomy" id="45954"/>
    <lineage>
        <taxon>Eukaryota</taxon>
        <taxon>Metazoa</taxon>
        <taxon>Spiralia</taxon>
        <taxon>Lophotrochozoa</taxon>
        <taxon>Mollusca</taxon>
        <taxon>Bivalvia</taxon>
        <taxon>Autobranchia</taxon>
        <taxon>Heteroconchia</taxon>
        <taxon>Euheterodonta</taxon>
        <taxon>Imparidentia</taxon>
        <taxon>Neoheterodontei</taxon>
        <taxon>Myida</taxon>
        <taxon>Dreissenoidea</taxon>
        <taxon>Dreissenidae</taxon>
        <taxon>Dreissena</taxon>
    </lineage>
</organism>
<comment type="caution">
    <text evidence="2">The sequence shown here is derived from an EMBL/GenBank/DDBJ whole genome shotgun (WGS) entry which is preliminary data.</text>
</comment>
<keyword evidence="3" id="KW-1185">Reference proteome</keyword>
<evidence type="ECO:0000313" key="3">
    <source>
        <dbReference type="Proteomes" id="UP000828390"/>
    </source>
</evidence>
<reference evidence="2" key="2">
    <citation type="submission" date="2020-11" db="EMBL/GenBank/DDBJ databases">
        <authorList>
            <person name="McCartney M.A."/>
            <person name="Auch B."/>
            <person name="Kono T."/>
            <person name="Mallez S."/>
            <person name="Becker A."/>
            <person name="Gohl D.M."/>
            <person name="Silverstein K.A.T."/>
            <person name="Koren S."/>
            <person name="Bechman K.B."/>
            <person name="Herman A."/>
            <person name="Abrahante J.E."/>
            <person name="Garbe J."/>
        </authorList>
    </citation>
    <scope>NUCLEOTIDE SEQUENCE</scope>
    <source>
        <strain evidence="2">Duluth1</strain>
        <tissue evidence="2">Whole animal</tissue>
    </source>
</reference>
<evidence type="ECO:0000313" key="2">
    <source>
        <dbReference type="EMBL" id="KAH3825415.1"/>
    </source>
</evidence>
<protein>
    <submittedName>
        <fullName evidence="2">Uncharacterized protein</fullName>
    </submittedName>
</protein>
<feature type="region of interest" description="Disordered" evidence="1">
    <location>
        <begin position="51"/>
        <end position="71"/>
    </location>
</feature>
<dbReference type="Proteomes" id="UP000828390">
    <property type="component" value="Unassembled WGS sequence"/>
</dbReference>
<sequence length="71" mass="8264">MFGLPRNHVLPVKELRHEIELDDNISILALLALRKLLHFAEDYIQVLQDKLKSSNEKPNKRESIEKGSDQE</sequence>
<dbReference type="AlphaFoldDB" id="A0A9D4GYP9"/>
<evidence type="ECO:0000256" key="1">
    <source>
        <dbReference type="SAM" id="MobiDB-lite"/>
    </source>
</evidence>
<proteinExistence type="predicted"/>
<name>A0A9D4GYP9_DREPO</name>
<accession>A0A9D4GYP9</accession>
<dbReference type="EMBL" id="JAIWYP010000005">
    <property type="protein sequence ID" value="KAH3825415.1"/>
    <property type="molecule type" value="Genomic_DNA"/>
</dbReference>
<gene>
    <name evidence="2" type="ORF">DPMN_127290</name>
</gene>